<accession>A0A9Q9MT92</accession>
<dbReference type="RefSeq" id="WP_033364222.1">
    <property type="nucleotide sequence ID" value="NZ_JAQQGQ010000048.1"/>
</dbReference>
<dbReference type="Pfam" id="PF14362">
    <property type="entry name" value="DUF4407"/>
    <property type="match status" value="1"/>
</dbReference>
<name>A0A9Q9MT92_9ACTN</name>
<organism evidence="2 3">
    <name type="scientific">Dactylosporangium aurantiacum</name>
    <dbReference type="NCBI Taxonomy" id="35754"/>
    <lineage>
        <taxon>Bacteria</taxon>
        <taxon>Bacillati</taxon>
        <taxon>Actinomycetota</taxon>
        <taxon>Actinomycetes</taxon>
        <taxon>Micromonosporales</taxon>
        <taxon>Micromonosporaceae</taxon>
        <taxon>Dactylosporangium</taxon>
    </lineage>
</organism>
<dbReference type="OrthoDB" id="3279917at2"/>
<dbReference type="EMBL" id="CP073767">
    <property type="protein sequence ID" value="UWZ60177.1"/>
    <property type="molecule type" value="Genomic_DNA"/>
</dbReference>
<dbReference type="AlphaFoldDB" id="A0A9Q9MT92"/>
<gene>
    <name evidence="2" type="ORF">Daura_48505</name>
</gene>
<protein>
    <submittedName>
        <fullName evidence="2">DUF4407 domain-containing protein</fullName>
    </submittedName>
</protein>
<evidence type="ECO:0000313" key="2">
    <source>
        <dbReference type="EMBL" id="UWZ60177.1"/>
    </source>
</evidence>
<keyword evidence="1" id="KW-1133">Transmembrane helix</keyword>
<sequence length="403" mass="43824">MAGRTFLLRVANVNPASVRTHTDRALYRSIGVFILLYGVYAVVGAATFVDASTNYAHPWWQWLVGPPVAAAVIAYDRAVVGRVAVSYDDLDSADPRLLLRRRTSGLYAGRLLLALLFAVVITEPLMLARYKGEIDAYLGSVHNRQLIELERTGAIATFAEQVAALRAQDAADDAAVAELHRLAAAKRAEAAQVYDRALADSRADGVTRRAGCPAGGFCDTLVRQSRALTAEATRLDDEATALQRTQQPTRLDRARQVAALNGQIAEQRTDNRRSVEAGAGFGARTTAMWHLVKGDFWGFGFFYLGVAALLVCLDCAAVWLKLVSHGNGYERTEARAARRRELSATKRHEQQLRVAGAAQEIAGDGLDTVVAERRLMDAAVERATARLMAELEDQSLPSSSRSS</sequence>
<keyword evidence="1" id="KW-0812">Transmembrane</keyword>
<dbReference type="KEGG" id="daur:Daura_48505"/>
<dbReference type="Proteomes" id="UP001058003">
    <property type="component" value="Chromosome"/>
</dbReference>
<reference evidence="2" key="1">
    <citation type="submission" date="2021-04" db="EMBL/GenBank/DDBJ databases">
        <title>Dactylosporangium aurantiacum NRRL B-8018 full assembly.</title>
        <authorList>
            <person name="Hartkoorn R.C."/>
            <person name="Beaudoing E."/>
            <person name="Hot D."/>
        </authorList>
    </citation>
    <scope>NUCLEOTIDE SEQUENCE</scope>
    <source>
        <strain evidence="2">NRRL B-8018</strain>
    </source>
</reference>
<feature type="transmembrane region" description="Helical" evidence="1">
    <location>
        <begin position="296"/>
        <end position="320"/>
    </location>
</feature>
<evidence type="ECO:0000256" key="1">
    <source>
        <dbReference type="SAM" id="Phobius"/>
    </source>
</evidence>
<dbReference type="InterPro" id="IPR025519">
    <property type="entry name" value="DUF4407"/>
</dbReference>
<keyword evidence="3" id="KW-1185">Reference proteome</keyword>
<feature type="transmembrane region" description="Helical" evidence="1">
    <location>
        <begin position="107"/>
        <end position="128"/>
    </location>
</feature>
<feature type="transmembrane region" description="Helical" evidence="1">
    <location>
        <begin position="25"/>
        <end position="49"/>
    </location>
</feature>
<keyword evidence="1" id="KW-0472">Membrane</keyword>
<evidence type="ECO:0000313" key="3">
    <source>
        <dbReference type="Proteomes" id="UP001058003"/>
    </source>
</evidence>
<proteinExistence type="predicted"/>